<feature type="transmembrane region" description="Helical" evidence="6">
    <location>
        <begin position="160"/>
        <end position="180"/>
    </location>
</feature>
<evidence type="ECO:0000256" key="3">
    <source>
        <dbReference type="ARBA" id="ARBA00022692"/>
    </source>
</evidence>
<protein>
    <submittedName>
        <fullName evidence="8">RDD family protein</fullName>
    </submittedName>
</protein>
<dbReference type="Pfam" id="PF06271">
    <property type="entry name" value="RDD"/>
    <property type="match status" value="1"/>
</dbReference>
<feature type="transmembrane region" description="Helical" evidence="6">
    <location>
        <begin position="200"/>
        <end position="219"/>
    </location>
</feature>
<evidence type="ECO:0000313" key="8">
    <source>
        <dbReference type="EMBL" id="MFD0912211.1"/>
    </source>
</evidence>
<proteinExistence type="predicted"/>
<evidence type="ECO:0000256" key="1">
    <source>
        <dbReference type="ARBA" id="ARBA00004651"/>
    </source>
</evidence>
<feature type="transmembrane region" description="Helical" evidence="6">
    <location>
        <begin position="88"/>
        <end position="110"/>
    </location>
</feature>
<evidence type="ECO:0000313" key="9">
    <source>
        <dbReference type="Proteomes" id="UP001597128"/>
    </source>
</evidence>
<feature type="domain" description="RDD" evidence="7">
    <location>
        <begin position="6"/>
        <end position="123"/>
    </location>
</feature>
<dbReference type="Proteomes" id="UP001597128">
    <property type="component" value="Unassembled WGS sequence"/>
</dbReference>
<dbReference type="PANTHER" id="PTHR36115">
    <property type="entry name" value="PROLINE-RICH ANTIGEN HOMOLOG-RELATED"/>
    <property type="match status" value="1"/>
</dbReference>
<dbReference type="RefSeq" id="WP_379054934.1">
    <property type="nucleotide sequence ID" value="NZ_JBHTKB010000001.1"/>
</dbReference>
<dbReference type="InterPro" id="IPR051791">
    <property type="entry name" value="Pra-immunoreactive"/>
</dbReference>
<accession>A0ABW3F1B0</accession>
<keyword evidence="5 6" id="KW-0472">Membrane</keyword>
<name>A0ABW3F1B0_9PROT</name>
<comment type="subcellular location">
    <subcellularLocation>
        <location evidence="1">Cell membrane</location>
        <topology evidence="1">Multi-pass membrane protein</topology>
    </subcellularLocation>
</comment>
<comment type="caution">
    <text evidence="8">The sequence shown here is derived from an EMBL/GenBank/DDBJ whole genome shotgun (WGS) entry which is preliminary data.</text>
</comment>
<dbReference type="InterPro" id="IPR010432">
    <property type="entry name" value="RDD"/>
</dbReference>
<keyword evidence="2" id="KW-1003">Cell membrane</keyword>
<evidence type="ECO:0000259" key="7">
    <source>
        <dbReference type="Pfam" id="PF06271"/>
    </source>
</evidence>
<evidence type="ECO:0000256" key="2">
    <source>
        <dbReference type="ARBA" id="ARBA00022475"/>
    </source>
</evidence>
<evidence type="ECO:0000256" key="5">
    <source>
        <dbReference type="ARBA" id="ARBA00023136"/>
    </source>
</evidence>
<organism evidence="8 9">
    <name type="scientific">Methylophilus luteus</name>
    <dbReference type="NCBI Taxonomy" id="640108"/>
    <lineage>
        <taxon>Bacteria</taxon>
        <taxon>Pseudomonadati</taxon>
        <taxon>Pseudomonadota</taxon>
        <taxon>Betaproteobacteria</taxon>
        <taxon>Nitrosomonadales</taxon>
        <taxon>Methylophilaceae</taxon>
        <taxon>Methylophilus</taxon>
    </lineage>
</organism>
<reference evidence="9" key="1">
    <citation type="journal article" date="2019" name="Int. J. Syst. Evol. Microbiol.">
        <title>The Global Catalogue of Microorganisms (GCM) 10K type strain sequencing project: providing services to taxonomists for standard genome sequencing and annotation.</title>
        <authorList>
            <consortium name="The Broad Institute Genomics Platform"/>
            <consortium name="The Broad Institute Genome Sequencing Center for Infectious Disease"/>
            <person name="Wu L."/>
            <person name="Ma J."/>
        </authorList>
    </citation>
    <scope>NUCLEOTIDE SEQUENCE [LARGE SCALE GENOMIC DNA]</scope>
    <source>
        <strain evidence="9">CCUG 58412</strain>
    </source>
</reference>
<gene>
    <name evidence="8" type="ORF">ACFQ1Z_01500</name>
</gene>
<keyword evidence="3 6" id="KW-0812">Transmembrane</keyword>
<keyword evidence="9" id="KW-1185">Reference proteome</keyword>
<keyword evidence="4 6" id="KW-1133">Transmembrane helix</keyword>
<feature type="transmembrane region" description="Helical" evidence="6">
    <location>
        <begin position="46"/>
        <end position="68"/>
    </location>
</feature>
<evidence type="ECO:0000256" key="6">
    <source>
        <dbReference type="SAM" id="Phobius"/>
    </source>
</evidence>
<sequence length="237" mass="26034">MSTITYPRLIKRVRAVLIDSILTIVAVATSLSIVSAVGVSSGIAKIMLIVLPILILDPILVTVTGGTIGHHMMGIRVTRIDGLSRINLVAASVRFIVKALFGWFSFIFVLTTARHQAIHDLVAHSIVIHKNPAGLASYDVLTERLPHNDPYIYPSAWRRFLITAAYWVLYTIIISVRAAIFTSQTCLDHQSCSESEAITSFALSLLLLLGIGWITVRGWSGKLYGGRRKLRTPSQAD</sequence>
<dbReference type="EMBL" id="JBHTKB010000001">
    <property type="protein sequence ID" value="MFD0912211.1"/>
    <property type="molecule type" value="Genomic_DNA"/>
</dbReference>
<evidence type="ECO:0000256" key="4">
    <source>
        <dbReference type="ARBA" id="ARBA00022989"/>
    </source>
</evidence>
<feature type="transmembrane region" description="Helical" evidence="6">
    <location>
        <begin position="20"/>
        <end position="39"/>
    </location>
</feature>